<dbReference type="EMBL" id="FMZC01000017">
    <property type="protein sequence ID" value="SDE41745.1"/>
    <property type="molecule type" value="Genomic_DNA"/>
</dbReference>
<organism evidence="3 4">
    <name type="scientific">Paracidovorax valerianellae</name>
    <dbReference type="NCBI Taxonomy" id="187868"/>
    <lineage>
        <taxon>Bacteria</taxon>
        <taxon>Pseudomonadati</taxon>
        <taxon>Pseudomonadota</taxon>
        <taxon>Betaproteobacteria</taxon>
        <taxon>Burkholderiales</taxon>
        <taxon>Comamonadaceae</taxon>
        <taxon>Paracidovorax</taxon>
    </lineage>
</organism>
<evidence type="ECO:0000313" key="3">
    <source>
        <dbReference type="EMBL" id="SDE41745.1"/>
    </source>
</evidence>
<keyword evidence="4" id="KW-1185">Reference proteome</keyword>
<dbReference type="SUPFAM" id="SSF51445">
    <property type="entry name" value="(Trans)glycosidases"/>
    <property type="match status" value="1"/>
</dbReference>
<dbReference type="Pfam" id="PF08924">
    <property type="entry name" value="Rv2525c_GlyHyd-like"/>
    <property type="match status" value="1"/>
</dbReference>
<dbReference type="AlphaFoldDB" id="A0A1G7CTC0"/>
<dbReference type="InterPro" id="IPR017853">
    <property type="entry name" value="GH"/>
</dbReference>
<dbReference type="OrthoDB" id="582311at2"/>
<protein>
    <recommendedName>
        <fullName evidence="2">Rv2525c-like glycoside hydrolase-like domain-containing protein</fullName>
    </recommendedName>
</protein>
<evidence type="ECO:0000256" key="1">
    <source>
        <dbReference type="SAM" id="MobiDB-lite"/>
    </source>
</evidence>
<proteinExistence type="predicted"/>
<evidence type="ECO:0000259" key="2">
    <source>
        <dbReference type="Pfam" id="PF08924"/>
    </source>
</evidence>
<feature type="compositionally biased region" description="Polar residues" evidence="1">
    <location>
        <begin position="220"/>
        <end position="232"/>
    </location>
</feature>
<dbReference type="RefSeq" id="WP_092745571.1">
    <property type="nucleotide sequence ID" value="NZ_FMZC01000017.1"/>
</dbReference>
<dbReference type="STRING" id="187868.SAMN05192589_11715"/>
<evidence type="ECO:0000313" key="4">
    <source>
        <dbReference type="Proteomes" id="UP000198781"/>
    </source>
</evidence>
<name>A0A1G7CTC0_9BURK</name>
<feature type="domain" description="Rv2525c-like glycoside hydrolase-like" evidence="2">
    <location>
        <begin position="24"/>
        <end position="153"/>
    </location>
</feature>
<reference evidence="3 4" key="1">
    <citation type="submission" date="2016-10" db="EMBL/GenBank/DDBJ databases">
        <authorList>
            <person name="de Groot N.N."/>
        </authorList>
    </citation>
    <scope>NUCLEOTIDE SEQUENCE [LARGE SCALE GENOMIC DNA]</scope>
    <source>
        <strain evidence="3 4">DSM 16619</strain>
    </source>
</reference>
<accession>A0A1G7CTC0</accession>
<feature type="region of interest" description="Disordered" evidence="1">
    <location>
        <begin position="218"/>
        <end position="247"/>
    </location>
</feature>
<dbReference type="Gene3D" id="3.20.20.80">
    <property type="entry name" value="Glycosidases"/>
    <property type="match status" value="1"/>
</dbReference>
<sequence length="247" mass="26271">MTYYTGFDTSTFPGNQALQWLKDNTELTWCGFYLASAPSHHDKSWMDKRQALLAQGWGLAPIYVGQQTCGPGSRNPDGKQGAIDGTQSTQLASSAGFPLQSTLYLDWEDGSSPGTEALAYINGWIAAVIAAGYQPGLYCSHVIAPVMAESVATANPKATLRMWVWKVKEVASHPYAGDIRNLQPGSPAGSGTRADLWQFEQNAVLSLPGTPCDGLELDLSWSTMQGPSSDQPSLGGEAKDGAAGAPR</sequence>
<gene>
    <name evidence="3" type="ORF">SAMN05192589_11715</name>
</gene>
<dbReference type="Proteomes" id="UP000198781">
    <property type="component" value="Unassembled WGS sequence"/>
</dbReference>
<dbReference type="InterPro" id="IPR015020">
    <property type="entry name" value="Rv2525c-like_Glyco_Hydro-like"/>
</dbReference>